<dbReference type="RefSeq" id="WP_382365894.1">
    <property type="nucleotide sequence ID" value="NZ_JBHLWV010000028.1"/>
</dbReference>
<evidence type="ECO:0000313" key="2">
    <source>
        <dbReference type="EMBL" id="MFC0316321.1"/>
    </source>
</evidence>
<dbReference type="PROSITE" id="PS51729">
    <property type="entry name" value="GNAT_YJDJ"/>
    <property type="match status" value="1"/>
</dbReference>
<gene>
    <name evidence="2" type="ORF">ACFFJD_15855</name>
</gene>
<dbReference type="Proteomes" id="UP001589783">
    <property type="component" value="Unassembled WGS sequence"/>
</dbReference>
<name>A0ABV6HBS0_9ACTN</name>
<accession>A0ABV6HBS0</accession>
<keyword evidence="3" id="KW-1185">Reference proteome</keyword>
<dbReference type="GO" id="GO:0016746">
    <property type="term" value="F:acyltransferase activity"/>
    <property type="evidence" value="ECO:0007669"/>
    <property type="project" value="UniProtKB-KW"/>
</dbReference>
<organism evidence="2 3">
    <name type="scientific">Gordonia phosphorivorans</name>
    <dbReference type="NCBI Taxonomy" id="1056982"/>
    <lineage>
        <taxon>Bacteria</taxon>
        <taxon>Bacillati</taxon>
        <taxon>Actinomycetota</taxon>
        <taxon>Actinomycetes</taxon>
        <taxon>Mycobacteriales</taxon>
        <taxon>Gordoniaceae</taxon>
        <taxon>Gordonia</taxon>
    </lineage>
</organism>
<sequence length="109" mass="11918">MTDGAITVKHLAERERYSATIDEDGSPVEVGFIDYTLDAGHADGDHLALTHTVVYDRFGGRGYAAELVRQVLVDVRTNGNKVIPVCSYVVRYLEKNPEYGDVVVTSTSA</sequence>
<dbReference type="InterPro" id="IPR031165">
    <property type="entry name" value="GNAT_YJDJ"/>
</dbReference>
<dbReference type="Gene3D" id="3.40.630.30">
    <property type="match status" value="1"/>
</dbReference>
<dbReference type="Pfam" id="PF14542">
    <property type="entry name" value="Acetyltransf_CG"/>
    <property type="match status" value="1"/>
</dbReference>
<dbReference type="SUPFAM" id="SSF55729">
    <property type="entry name" value="Acyl-CoA N-acyltransferases (Nat)"/>
    <property type="match status" value="1"/>
</dbReference>
<dbReference type="InterPro" id="IPR045057">
    <property type="entry name" value="Gcn5-rel_NAT"/>
</dbReference>
<proteinExistence type="predicted"/>
<evidence type="ECO:0000313" key="3">
    <source>
        <dbReference type="Proteomes" id="UP001589783"/>
    </source>
</evidence>
<evidence type="ECO:0000259" key="1">
    <source>
        <dbReference type="PROSITE" id="PS51729"/>
    </source>
</evidence>
<feature type="domain" description="N-acetyltransferase" evidence="1">
    <location>
        <begin position="9"/>
        <end position="104"/>
    </location>
</feature>
<dbReference type="InterPro" id="IPR016181">
    <property type="entry name" value="Acyl_CoA_acyltransferase"/>
</dbReference>
<reference evidence="2 3" key="1">
    <citation type="submission" date="2024-09" db="EMBL/GenBank/DDBJ databases">
        <authorList>
            <person name="Sun Q."/>
            <person name="Mori K."/>
        </authorList>
    </citation>
    <scope>NUCLEOTIDE SEQUENCE [LARGE SCALE GENOMIC DNA]</scope>
    <source>
        <strain evidence="2 3">CCM 7957</strain>
    </source>
</reference>
<keyword evidence="2" id="KW-0012">Acyltransferase</keyword>
<dbReference type="PANTHER" id="PTHR31435:SF9">
    <property type="entry name" value="PROTEIN NATD1"/>
    <property type="match status" value="1"/>
</dbReference>
<dbReference type="EC" id="2.3.1.-" evidence="2"/>
<protein>
    <submittedName>
        <fullName evidence="2">GNAT family N-acetyltransferase</fullName>
        <ecNumber evidence="2">2.3.1.-</ecNumber>
    </submittedName>
</protein>
<comment type="caution">
    <text evidence="2">The sequence shown here is derived from an EMBL/GenBank/DDBJ whole genome shotgun (WGS) entry which is preliminary data.</text>
</comment>
<dbReference type="PANTHER" id="PTHR31435">
    <property type="entry name" value="PROTEIN NATD1"/>
    <property type="match status" value="1"/>
</dbReference>
<keyword evidence="2" id="KW-0808">Transferase</keyword>
<dbReference type="EMBL" id="JBHLWV010000028">
    <property type="protein sequence ID" value="MFC0316321.1"/>
    <property type="molecule type" value="Genomic_DNA"/>
</dbReference>